<proteinExistence type="predicted"/>
<dbReference type="EnsemblMetazoa" id="CPIJ018382-RA">
    <property type="protein sequence ID" value="CPIJ018382-PA"/>
    <property type="gene ID" value="CPIJ018382"/>
</dbReference>
<dbReference type="PANTHER" id="PTHR38926">
    <property type="entry name" value="F-BOX DOMAIN CONTAINING PROTEIN, EXPRESSED"/>
    <property type="match status" value="1"/>
</dbReference>
<evidence type="ECO:0000313" key="4">
    <source>
        <dbReference type="Proteomes" id="UP000002320"/>
    </source>
</evidence>
<dbReference type="PROSITE" id="PS50181">
    <property type="entry name" value="FBOX"/>
    <property type="match status" value="1"/>
</dbReference>
<gene>
    <name evidence="3" type="primary">6052345</name>
    <name evidence="2" type="ORF">CpipJ_CPIJ018382</name>
</gene>
<dbReference type="OrthoDB" id="435188at2759"/>
<organism>
    <name type="scientific">Culex quinquefasciatus</name>
    <name type="common">Southern house mosquito</name>
    <name type="synonym">Culex pungens</name>
    <dbReference type="NCBI Taxonomy" id="7176"/>
    <lineage>
        <taxon>Eukaryota</taxon>
        <taxon>Metazoa</taxon>
        <taxon>Ecdysozoa</taxon>
        <taxon>Arthropoda</taxon>
        <taxon>Hexapoda</taxon>
        <taxon>Insecta</taxon>
        <taxon>Pterygota</taxon>
        <taxon>Neoptera</taxon>
        <taxon>Endopterygota</taxon>
        <taxon>Diptera</taxon>
        <taxon>Nematocera</taxon>
        <taxon>Culicoidea</taxon>
        <taxon>Culicidae</taxon>
        <taxon>Culicinae</taxon>
        <taxon>Culicini</taxon>
        <taxon>Culex</taxon>
        <taxon>Culex</taxon>
    </lineage>
</organism>
<evidence type="ECO:0000313" key="2">
    <source>
        <dbReference type="EMBL" id="EDS27279.1"/>
    </source>
</evidence>
<dbReference type="SMART" id="SM00256">
    <property type="entry name" value="FBOX"/>
    <property type="match status" value="1"/>
</dbReference>
<dbReference type="AlphaFoldDB" id="B0XG61"/>
<evidence type="ECO:0000259" key="1">
    <source>
        <dbReference type="PROSITE" id="PS50181"/>
    </source>
</evidence>
<accession>B0XG61</accession>
<protein>
    <recommendedName>
        <fullName evidence="1">F-box domain-containing protein</fullName>
    </recommendedName>
</protein>
<dbReference type="SUPFAM" id="SSF81383">
    <property type="entry name" value="F-box domain"/>
    <property type="match status" value="1"/>
</dbReference>
<reference evidence="2" key="1">
    <citation type="submission" date="2007-03" db="EMBL/GenBank/DDBJ databases">
        <title>Annotation of Culex pipiens quinquefasciatus.</title>
        <authorList>
            <consortium name="The Broad Institute Genome Sequencing Platform"/>
            <person name="Atkinson P.W."/>
            <person name="Hemingway J."/>
            <person name="Christensen B.M."/>
            <person name="Higgs S."/>
            <person name="Kodira C."/>
            <person name="Hannick L."/>
            <person name="Megy K."/>
            <person name="O'Leary S."/>
            <person name="Pearson M."/>
            <person name="Haas B.J."/>
            <person name="Mauceli E."/>
            <person name="Wortman J.R."/>
            <person name="Lee N.H."/>
            <person name="Guigo R."/>
            <person name="Stanke M."/>
            <person name="Alvarado L."/>
            <person name="Amedeo P."/>
            <person name="Antoine C.H."/>
            <person name="Arensburger P."/>
            <person name="Bidwell S.L."/>
            <person name="Crawford M."/>
            <person name="Camaro F."/>
            <person name="Devon K."/>
            <person name="Engels R."/>
            <person name="Hammond M."/>
            <person name="Howarth C."/>
            <person name="Koehrsen M."/>
            <person name="Lawson D."/>
            <person name="Montgomery P."/>
            <person name="Nene V."/>
            <person name="Nusbaum C."/>
            <person name="Puiu D."/>
            <person name="Romero-Severson J."/>
            <person name="Severson D.W."/>
            <person name="Shumway M."/>
            <person name="Sisk P."/>
            <person name="Stolte C."/>
            <person name="Zeng Q."/>
            <person name="Eisenstadt E."/>
            <person name="Fraser-Liggett C."/>
            <person name="Strausberg R."/>
            <person name="Galagan J."/>
            <person name="Birren B."/>
            <person name="Collins F.H."/>
        </authorList>
    </citation>
    <scope>NUCLEOTIDE SEQUENCE [LARGE SCALE GENOMIC DNA]</scope>
    <source>
        <strain evidence="2">JHB</strain>
    </source>
</reference>
<dbReference type="PANTHER" id="PTHR38926:SF5">
    <property type="entry name" value="F-BOX AND LEUCINE-RICH REPEAT PROTEIN 6"/>
    <property type="match status" value="1"/>
</dbReference>
<dbReference type="Pfam" id="PF12937">
    <property type="entry name" value="F-box-like"/>
    <property type="match status" value="1"/>
</dbReference>
<dbReference type="Gene3D" id="3.80.10.10">
    <property type="entry name" value="Ribonuclease Inhibitor"/>
    <property type="match status" value="2"/>
</dbReference>
<dbReference type="VEuPathDB" id="VectorBase:CQUJHB008498"/>
<dbReference type="Proteomes" id="UP000002320">
    <property type="component" value="Unassembled WGS sequence"/>
</dbReference>
<keyword evidence="4" id="KW-1185">Reference proteome</keyword>
<dbReference type="SUPFAM" id="SSF52047">
    <property type="entry name" value="RNI-like"/>
    <property type="match status" value="1"/>
</dbReference>
<dbReference type="KEGG" id="cqu:CpipJ_CPIJ018382"/>
<dbReference type="Gene3D" id="1.20.1280.50">
    <property type="match status" value="1"/>
</dbReference>
<dbReference type="InterPro" id="IPR001810">
    <property type="entry name" value="F-box_dom"/>
</dbReference>
<dbReference type="HOGENOM" id="CLU_030454_0_0_1"/>
<name>B0XG61_CULQU</name>
<evidence type="ECO:0000313" key="3">
    <source>
        <dbReference type="EnsemblMetazoa" id="CPIJ018382-PA"/>
    </source>
</evidence>
<dbReference type="InParanoid" id="B0XG61"/>
<dbReference type="EMBL" id="DS232995">
    <property type="protein sequence ID" value="EDS27279.1"/>
    <property type="molecule type" value="Genomic_DNA"/>
</dbReference>
<feature type="domain" description="F-box" evidence="1">
    <location>
        <begin position="71"/>
        <end position="118"/>
    </location>
</feature>
<dbReference type="InterPro" id="IPR036047">
    <property type="entry name" value="F-box-like_dom_sf"/>
</dbReference>
<dbReference type="Pfam" id="PF24758">
    <property type="entry name" value="LRR_At5g56370"/>
    <property type="match status" value="1"/>
</dbReference>
<dbReference type="CDD" id="cd09917">
    <property type="entry name" value="F-box_SF"/>
    <property type="match status" value="1"/>
</dbReference>
<dbReference type="InterPro" id="IPR032675">
    <property type="entry name" value="LRR_dom_sf"/>
</dbReference>
<reference evidence="3" key="2">
    <citation type="submission" date="2021-02" db="UniProtKB">
        <authorList>
            <consortium name="EnsemblMetazoa"/>
        </authorList>
    </citation>
    <scope>IDENTIFICATION</scope>
    <source>
        <strain evidence="3">JHB</strain>
    </source>
</reference>
<dbReference type="eggNOG" id="KOG1947">
    <property type="taxonomic scope" value="Eukaryota"/>
</dbReference>
<dbReference type="VEuPathDB" id="VectorBase:CPIJ018382"/>
<sequence length="571" mass="64623">MASCVTCGLFPAPLETIQQMATRLNSIDDTLRNLTSILLPLANSWDSSSKGSSATLKAPRTSFEWSLSSEDSSTAELPAQLWERIFLQLNARQLSNVRQACRSWKRIVDGNPALVGKFEVRFPENLVMDREFQPQRLLPVCGATLKRARIVSVETWWTSFGANLRWLKLGECKVSLATLVGMLGGTPNLEVLELLQVECSGICNRVENFRLAKLEQLTIEGLEGGVGLLNVFGQVCTGLKEVRLRVELTEVQSERRVIRFLQSVRNTLEGVEVFATAKILYELTALKKIRLKRAAFIGFWIDEKDLMEFSRKQATLEELEIPEVVTTVETLNEIGTNLPSLKRLAVKIDSEDAVLPTFLANMPHLTYLAISGVYATHQLLNLTAHGSANLTELKLSNVRVTCCSLQRFCAASANVRVLELKCCAFESWSEIFAAVAPCRKLERLQLDRIRVNRSDDFLVAYFDSLRYLELSDCQLSKELLAALFALCPQLEEVYLWRMANFDRDVMLRMCQKLKRLKQLTFNDCLFGDDFADCIVNQCQQLEELNVLFCDKLSNRSEALLRTARNIRLRLK</sequence>
<dbReference type="InterPro" id="IPR055411">
    <property type="entry name" value="LRR_FXL15/At3g58940/PEG3-like"/>
</dbReference>